<dbReference type="Gene3D" id="2.130.10.10">
    <property type="entry name" value="YVTN repeat-like/Quinoprotein amine dehydrogenase"/>
    <property type="match status" value="2"/>
</dbReference>
<comment type="caution">
    <text evidence="4">The sequence shown here is derived from an EMBL/GenBank/DDBJ whole genome shotgun (WGS) entry which is preliminary data.</text>
</comment>
<dbReference type="PRINTS" id="PR00320">
    <property type="entry name" value="GPROTEINBRPT"/>
</dbReference>
<sequence>MKPKLRARLRSDLTWEPVYHGLRSNAIFRLERSGDPEAFAVLAQVFASTSDDWTQGQVRQALERIREDQAGIDAMAGIVVSTGDEALAALIAERAPADPLSHAVVLYLAGEFDRYEDLDFDGSLMRAAHRAGTPALRQALAQVARTSGRLQWVRTVAGERRPDLDRLSAAEWEAAIASLVRARRWGELVDLATRAPVTVGADILCELASHDWHPSDRDGRREFAHLAKLAAAARQARPPQDGPFSDADAQVLDGGLEVRRLAVSPDGSMLASTGATEPVRFWHLPTGTTRRTLTGWAKGVKGMMFTPDGEQFVAGDRGGRIARWSVQEERPLDPLVGHRRKVLAFAAALDGRTLFSSGSAGEIRTWELPSGRPGVVFKGDLWSFDLALSTDGTRLFSGGTGLVRVHRLPDGAVDGELRGHRKPVMSLAVAPDGELVATASLDKTVRLWHLPTGRSTACLEDHRAAVNAVAMTPDGQWLASAGWDGSVRIWELPTGKAAYVLDDRLGRVQCLAMSPDGTTLACGTIKGRIHLWRRRLSPLHSIMGGPLERVGLDEVGELDRKAGEMTADELVWKDLIVGLLRWRGRHDVELGDAVGDAATLSQDVELGD</sequence>
<dbReference type="RefSeq" id="WP_136536608.1">
    <property type="nucleotide sequence ID" value="NZ_STGY01000072.1"/>
</dbReference>
<dbReference type="EMBL" id="STGY01000072">
    <property type="protein sequence ID" value="THV36365.1"/>
    <property type="molecule type" value="Genomic_DNA"/>
</dbReference>
<dbReference type="CDD" id="cd00200">
    <property type="entry name" value="WD40"/>
    <property type="match status" value="1"/>
</dbReference>
<dbReference type="Pfam" id="PF00400">
    <property type="entry name" value="WD40"/>
    <property type="match status" value="3"/>
</dbReference>
<feature type="repeat" description="WD" evidence="3">
    <location>
        <begin position="417"/>
        <end position="458"/>
    </location>
</feature>
<evidence type="ECO:0000256" key="1">
    <source>
        <dbReference type="ARBA" id="ARBA00022574"/>
    </source>
</evidence>
<dbReference type="PROSITE" id="PS50082">
    <property type="entry name" value="WD_REPEATS_2"/>
    <property type="match status" value="4"/>
</dbReference>
<dbReference type="Proteomes" id="UP000308760">
    <property type="component" value="Unassembled WGS sequence"/>
</dbReference>
<dbReference type="OrthoDB" id="134501at2"/>
<dbReference type="SUPFAM" id="SSF50978">
    <property type="entry name" value="WD40 repeat-like"/>
    <property type="match status" value="1"/>
</dbReference>
<dbReference type="InterPro" id="IPR019775">
    <property type="entry name" value="WD40_repeat_CS"/>
</dbReference>
<dbReference type="PROSITE" id="PS50294">
    <property type="entry name" value="WD_REPEATS_REGION"/>
    <property type="match status" value="2"/>
</dbReference>
<dbReference type="PANTHER" id="PTHR19879:SF9">
    <property type="entry name" value="TRANSCRIPTION INITIATION FACTOR TFIID SUBUNIT 5"/>
    <property type="match status" value="1"/>
</dbReference>
<evidence type="ECO:0000256" key="2">
    <source>
        <dbReference type="ARBA" id="ARBA00022737"/>
    </source>
</evidence>
<feature type="repeat" description="WD" evidence="3">
    <location>
        <begin position="335"/>
        <end position="376"/>
    </location>
</feature>
<dbReference type="InterPro" id="IPR001680">
    <property type="entry name" value="WD40_rpt"/>
</dbReference>
<gene>
    <name evidence="4" type="ORF">FAB82_21460</name>
</gene>
<evidence type="ECO:0000313" key="4">
    <source>
        <dbReference type="EMBL" id="THV36365.1"/>
    </source>
</evidence>
<dbReference type="InterPro" id="IPR036322">
    <property type="entry name" value="WD40_repeat_dom_sf"/>
</dbReference>
<dbReference type="PANTHER" id="PTHR19879">
    <property type="entry name" value="TRANSCRIPTION INITIATION FACTOR TFIID"/>
    <property type="match status" value="1"/>
</dbReference>
<dbReference type="PROSITE" id="PS00678">
    <property type="entry name" value="WD_REPEATS_1"/>
    <property type="match status" value="1"/>
</dbReference>
<proteinExistence type="predicted"/>
<dbReference type="AlphaFoldDB" id="A0A4S8Q1K9"/>
<reference evidence="5" key="1">
    <citation type="submission" date="2019-04" db="EMBL/GenBank/DDBJ databases">
        <title>Nocardioides xinjiangensis sp. nov.</title>
        <authorList>
            <person name="Liu S."/>
        </authorList>
    </citation>
    <scope>NUCLEOTIDE SEQUENCE [LARGE SCALE GENOMIC DNA]</scope>
    <source>
        <strain evidence="5">18</strain>
    </source>
</reference>
<evidence type="ECO:0000256" key="3">
    <source>
        <dbReference type="PROSITE-ProRule" id="PRU00221"/>
    </source>
</evidence>
<name>A0A4S8Q1K9_9ACTN</name>
<feature type="repeat" description="WD" evidence="3">
    <location>
        <begin position="459"/>
        <end position="500"/>
    </location>
</feature>
<keyword evidence="1 3" id="KW-0853">WD repeat</keyword>
<keyword evidence="2" id="KW-0677">Repeat</keyword>
<keyword evidence="5" id="KW-1185">Reference proteome</keyword>
<dbReference type="SMART" id="SM00320">
    <property type="entry name" value="WD40"/>
    <property type="match status" value="7"/>
</dbReference>
<dbReference type="InterPro" id="IPR020472">
    <property type="entry name" value="WD40_PAC1"/>
</dbReference>
<feature type="repeat" description="WD" evidence="3">
    <location>
        <begin position="258"/>
        <end position="292"/>
    </location>
</feature>
<organism evidence="4 5">
    <name type="scientific">Glycomyces buryatensis</name>
    <dbReference type="NCBI Taxonomy" id="2570927"/>
    <lineage>
        <taxon>Bacteria</taxon>
        <taxon>Bacillati</taxon>
        <taxon>Actinomycetota</taxon>
        <taxon>Actinomycetes</taxon>
        <taxon>Glycomycetales</taxon>
        <taxon>Glycomycetaceae</taxon>
        <taxon>Glycomyces</taxon>
    </lineage>
</organism>
<evidence type="ECO:0000313" key="5">
    <source>
        <dbReference type="Proteomes" id="UP000308760"/>
    </source>
</evidence>
<accession>A0A4S8Q1K9</accession>
<protein>
    <submittedName>
        <fullName evidence="4">WD40 repeat domain-containing protein</fullName>
    </submittedName>
</protein>
<dbReference type="InterPro" id="IPR015943">
    <property type="entry name" value="WD40/YVTN_repeat-like_dom_sf"/>
</dbReference>
<reference evidence="4 5" key="2">
    <citation type="submission" date="2019-05" db="EMBL/GenBank/DDBJ databases">
        <title>Glycomyces buryatensis sp. nov.</title>
        <authorList>
            <person name="Nikitina E."/>
        </authorList>
    </citation>
    <scope>NUCLEOTIDE SEQUENCE [LARGE SCALE GENOMIC DNA]</scope>
    <source>
        <strain evidence="4 5">18</strain>
    </source>
</reference>